<organism evidence="1 2">
    <name type="scientific">Microbacterium esteraromaticum</name>
    <dbReference type="NCBI Taxonomy" id="57043"/>
    <lineage>
        <taxon>Bacteria</taxon>
        <taxon>Bacillati</taxon>
        <taxon>Actinomycetota</taxon>
        <taxon>Actinomycetes</taxon>
        <taxon>Micrococcales</taxon>
        <taxon>Microbacteriaceae</taxon>
        <taxon>Microbacterium</taxon>
    </lineage>
</organism>
<accession>A0A1R4J3P3</accession>
<dbReference type="Gene3D" id="2.30.110.10">
    <property type="entry name" value="Electron Transport, Fmn-binding Protein, Chain A"/>
    <property type="match status" value="1"/>
</dbReference>
<dbReference type="Proteomes" id="UP000196320">
    <property type="component" value="Unassembled WGS sequence"/>
</dbReference>
<gene>
    <name evidence="1" type="ORF">FM104_05380</name>
</gene>
<dbReference type="OrthoDB" id="7062584at2"/>
<evidence type="ECO:0000313" key="2">
    <source>
        <dbReference type="Proteomes" id="UP000196320"/>
    </source>
</evidence>
<evidence type="ECO:0000313" key="1">
    <source>
        <dbReference type="EMBL" id="SJN26667.1"/>
    </source>
</evidence>
<name>A0A1R4J3P3_9MICO</name>
<dbReference type="InterPro" id="IPR012349">
    <property type="entry name" value="Split_barrel_FMN-bd"/>
</dbReference>
<dbReference type="Pfam" id="PF12900">
    <property type="entry name" value="Pyridox_ox_2"/>
    <property type="match status" value="1"/>
</dbReference>
<keyword evidence="2" id="KW-1185">Reference proteome</keyword>
<dbReference type="InterPro" id="IPR024747">
    <property type="entry name" value="Pyridox_Oxase-rel"/>
</dbReference>
<dbReference type="SUPFAM" id="SSF50475">
    <property type="entry name" value="FMN-binding split barrel"/>
    <property type="match status" value="1"/>
</dbReference>
<dbReference type="RefSeq" id="WP_087130434.1">
    <property type="nucleotide sequence ID" value="NZ_FUKO01000017.1"/>
</dbReference>
<evidence type="ECO:0008006" key="3">
    <source>
        <dbReference type="Google" id="ProtNLM"/>
    </source>
</evidence>
<dbReference type="AlphaFoldDB" id="A0A1R4J3P3"/>
<protein>
    <recommendedName>
        <fullName evidence="3">Pyridoxamine 5'-phosphate oxidase family protein</fullName>
    </recommendedName>
</protein>
<reference evidence="1 2" key="1">
    <citation type="submission" date="2017-02" db="EMBL/GenBank/DDBJ databases">
        <authorList>
            <person name="Peterson S.W."/>
        </authorList>
    </citation>
    <scope>NUCLEOTIDE SEQUENCE [LARGE SCALE GENOMIC DNA]</scope>
    <source>
        <strain evidence="1 2">B Mb 05.01</strain>
    </source>
</reference>
<sequence>MSENSDPVVRLSDGECRDRLSTQSLGRLITRVGDVVDVFPVNYVLDGDGILFRTAPGSKLLELTVNSGVLFEVDDHTDAEAWSVIVSGRAEVLEAEADVERAESLGLQPWIPTLKRVFVRISAEKMTGRAFERTAEPERTGVQDY</sequence>
<proteinExistence type="predicted"/>
<dbReference type="EMBL" id="FUKO01000017">
    <property type="protein sequence ID" value="SJN26667.1"/>
    <property type="molecule type" value="Genomic_DNA"/>
</dbReference>